<feature type="region of interest" description="Disordered" evidence="1">
    <location>
        <begin position="65"/>
        <end position="119"/>
    </location>
</feature>
<name>A0A4Y2EW51_ARAVE</name>
<protein>
    <submittedName>
        <fullName evidence="2">Uncharacterized protein</fullName>
    </submittedName>
</protein>
<accession>A0A4Y2EW51</accession>
<evidence type="ECO:0000313" key="2">
    <source>
        <dbReference type="EMBL" id="GBM32509.1"/>
    </source>
</evidence>
<feature type="compositionally biased region" description="Basic and acidic residues" evidence="1">
    <location>
        <begin position="69"/>
        <end position="87"/>
    </location>
</feature>
<sequence>MKGGYMVESCFDVRRLEPGNVRYRSRDLTSRPTLTSQSSSLRCGVVVGDTPIKIKERLKGRGGLVVRCQLRDGRDPGSKPDSTEDPPRIGPNARQTRRRGSNALTLVRRSSSKRGQQPSCRFRHLTVAQNYEVRPKIAPAWLQNGTLI</sequence>
<dbReference type="Proteomes" id="UP000499080">
    <property type="component" value="Unassembled WGS sequence"/>
</dbReference>
<organism evidence="2 3">
    <name type="scientific">Araneus ventricosus</name>
    <name type="common">Orbweaver spider</name>
    <name type="synonym">Epeira ventricosa</name>
    <dbReference type="NCBI Taxonomy" id="182803"/>
    <lineage>
        <taxon>Eukaryota</taxon>
        <taxon>Metazoa</taxon>
        <taxon>Ecdysozoa</taxon>
        <taxon>Arthropoda</taxon>
        <taxon>Chelicerata</taxon>
        <taxon>Arachnida</taxon>
        <taxon>Araneae</taxon>
        <taxon>Araneomorphae</taxon>
        <taxon>Entelegynae</taxon>
        <taxon>Araneoidea</taxon>
        <taxon>Araneidae</taxon>
        <taxon>Araneus</taxon>
    </lineage>
</organism>
<reference evidence="2 3" key="1">
    <citation type="journal article" date="2019" name="Sci. Rep.">
        <title>Orb-weaving spider Araneus ventricosus genome elucidates the spidroin gene catalogue.</title>
        <authorList>
            <person name="Kono N."/>
            <person name="Nakamura H."/>
            <person name="Ohtoshi R."/>
            <person name="Moran D.A.P."/>
            <person name="Shinohara A."/>
            <person name="Yoshida Y."/>
            <person name="Fujiwara M."/>
            <person name="Mori M."/>
            <person name="Tomita M."/>
            <person name="Arakawa K."/>
        </authorList>
    </citation>
    <scope>NUCLEOTIDE SEQUENCE [LARGE SCALE GENOMIC DNA]</scope>
</reference>
<dbReference type="EMBL" id="BGPR01000709">
    <property type="protein sequence ID" value="GBM32509.1"/>
    <property type="molecule type" value="Genomic_DNA"/>
</dbReference>
<gene>
    <name evidence="2" type="ORF">AVEN_156601_1</name>
</gene>
<comment type="caution">
    <text evidence="2">The sequence shown here is derived from an EMBL/GenBank/DDBJ whole genome shotgun (WGS) entry which is preliminary data.</text>
</comment>
<dbReference type="AlphaFoldDB" id="A0A4Y2EW51"/>
<proteinExistence type="predicted"/>
<keyword evidence="3" id="KW-1185">Reference proteome</keyword>
<evidence type="ECO:0000313" key="3">
    <source>
        <dbReference type="Proteomes" id="UP000499080"/>
    </source>
</evidence>
<evidence type="ECO:0000256" key="1">
    <source>
        <dbReference type="SAM" id="MobiDB-lite"/>
    </source>
</evidence>